<evidence type="ECO:0000256" key="3">
    <source>
        <dbReference type="ARBA" id="ARBA00022526"/>
    </source>
</evidence>
<dbReference type="OrthoDB" id="60984at2759"/>
<feature type="domain" description="Glucose-6-phosphate dehydrogenase C-terminal" evidence="9">
    <location>
        <begin position="506"/>
        <end position="816"/>
    </location>
</feature>
<keyword evidence="4" id="KW-0521">NADP</keyword>
<evidence type="ECO:0000256" key="4">
    <source>
        <dbReference type="ARBA" id="ARBA00022857"/>
    </source>
</evidence>
<dbReference type="InterPro" id="IPR037171">
    <property type="entry name" value="NagB/RpiA_transferase-like"/>
</dbReference>
<dbReference type="InterPro" id="IPR006148">
    <property type="entry name" value="Glc/Gal-6P_isomerase"/>
</dbReference>
<feature type="domain" description="Glucose-6-phosphate dehydrogenase NAD-binding" evidence="7">
    <location>
        <begin position="315"/>
        <end position="499"/>
    </location>
</feature>
<dbReference type="InterPro" id="IPR036291">
    <property type="entry name" value="NAD(P)-bd_dom_sf"/>
</dbReference>
<dbReference type="SUPFAM" id="SSF51735">
    <property type="entry name" value="NAD(P)-binding Rossmann-fold domains"/>
    <property type="match status" value="1"/>
</dbReference>
<dbReference type="SUPFAM" id="SSF100950">
    <property type="entry name" value="NagB/RpiA/CoA transferase-like"/>
    <property type="match status" value="1"/>
</dbReference>
<dbReference type="Pfam" id="PF00479">
    <property type="entry name" value="G6PD_N"/>
    <property type="match status" value="1"/>
</dbReference>
<reference evidence="10 11" key="3">
    <citation type="journal article" date="2016" name="Sci. Rep.">
        <title>Genome-wide diversity and gene expression profiling of Babesia microti isolates identify polymorphic genes that mediate host-pathogen interactions.</title>
        <authorList>
            <person name="Silva J.C."/>
            <person name="Cornillot E."/>
            <person name="McCracken C."/>
            <person name="Usmani-Brown S."/>
            <person name="Dwivedi A."/>
            <person name="Ifeonu O.O."/>
            <person name="Crabtree J."/>
            <person name="Gotia H.T."/>
            <person name="Virji A.Z."/>
            <person name="Reynes C."/>
            <person name="Colinge J."/>
            <person name="Kumar V."/>
            <person name="Lawres L."/>
            <person name="Pazzi J.E."/>
            <person name="Pablo J.V."/>
            <person name="Hung C."/>
            <person name="Brancato J."/>
            <person name="Kumari P."/>
            <person name="Orvis J."/>
            <person name="Tretina K."/>
            <person name="Chibucos M."/>
            <person name="Ott S."/>
            <person name="Sadzewicz L."/>
            <person name="Sengamalay N."/>
            <person name="Shetty A.C."/>
            <person name="Su Q."/>
            <person name="Tallon L."/>
            <person name="Fraser C.M."/>
            <person name="Frutos R."/>
            <person name="Molina D.M."/>
            <person name="Krause P.J."/>
            <person name="Ben Mamoun C."/>
        </authorList>
    </citation>
    <scope>NUCLEOTIDE SEQUENCE [LARGE SCALE GENOMIC DNA]</scope>
    <source>
        <strain evidence="10 11">RI</strain>
    </source>
</reference>
<dbReference type="RefSeq" id="XP_021337392.1">
    <property type="nucleotide sequence ID" value="XM_021482476.1"/>
</dbReference>
<evidence type="ECO:0000259" key="7">
    <source>
        <dbReference type="Pfam" id="PF00479"/>
    </source>
</evidence>
<evidence type="ECO:0000313" key="11">
    <source>
        <dbReference type="Proteomes" id="UP000002899"/>
    </source>
</evidence>
<evidence type="ECO:0000256" key="1">
    <source>
        <dbReference type="ARBA" id="ARBA00004937"/>
    </source>
</evidence>
<comment type="pathway">
    <text evidence="1">Carbohydrate degradation; pentose phosphate pathway; D-ribulose 5-phosphate from D-glucose 6-phosphate (oxidative stage): step 1/3.</text>
</comment>
<evidence type="ECO:0000256" key="6">
    <source>
        <dbReference type="ARBA" id="ARBA00023277"/>
    </source>
</evidence>
<keyword evidence="11" id="KW-1185">Reference proteome</keyword>
<dbReference type="KEGG" id="bmic:BMR1_01G01495"/>
<dbReference type="GO" id="GO:0004345">
    <property type="term" value="F:glucose-6-phosphate dehydrogenase activity"/>
    <property type="evidence" value="ECO:0007669"/>
    <property type="project" value="UniProtKB-EC"/>
</dbReference>
<dbReference type="Gene3D" id="3.30.360.10">
    <property type="entry name" value="Dihydrodipicolinate Reductase, domain 2"/>
    <property type="match status" value="1"/>
</dbReference>
<evidence type="ECO:0000256" key="5">
    <source>
        <dbReference type="ARBA" id="ARBA00023002"/>
    </source>
</evidence>
<dbReference type="PRINTS" id="PR00079">
    <property type="entry name" value="G6PDHDRGNASE"/>
</dbReference>
<reference evidence="10 11" key="2">
    <citation type="journal article" date="2013" name="PLoS ONE">
        <title>Whole genome mapping and re-organization of the nuclear and mitochondrial genomes of Babesia microti isolates.</title>
        <authorList>
            <person name="Cornillot E."/>
            <person name="Dassouli A."/>
            <person name="Garg A."/>
            <person name="Pachikara N."/>
            <person name="Randazzo S."/>
            <person name="Depoix D."/>
            <person name="Carcy B."/>
            <person name="Delbecq S."/>
            <person name="Frutos R."/>
            <person name="Silva J.C."/>
            <person name="Sutton R."/>
            <person name="Krause P.J."/>
            <person name="Mamoun C.B."/>
        </authorList>
    </citation>
    <scope>NUCLEOTIDE SEQUENCE [LARGE SCALE GENOMIC DNA]</scope>
    <source>
        <strain evidence="10 11">RI</strain>
    </source>
</reference>
<dbReference type="InterPro" id="IPR001282">
    <property type="entry name" value="G6P_DH"/>
</dbReference>
<dbReference type="GO" id="GO:0006006">
    <property type="term" value="P:glucose metabolic process"/>
    <property type="evidence" value="ECO:0007669"/>
    <property type="project" value="UniProtKB-KW"/>
</dbReference>
<name>A0A1N6LWP3_BABMR</name>
<accession>A0A1N6LWP3</accession>
<dbReference type="VEuPathDB" id="PiroplasmaDB:BMR1_01G01495"/>
<dbReference type="GeneID" id="24423374"/>
<dbReference type="AlphaFoldDB" id="A0A1N6LWP3"/>
<dbReference type="EMBL" id="FO082871">
    <property type="protein sequence ID" value="SIO73288.1"/>
    <property type="molecule type" value="Genomic_DNA"/>
</dbReference>
<evidence type="ECO:0000259" key="8">
    <source>
        <dbReference type="Pfam" id="PF01182"/>
    </source>
</evidence>
<sequence length="823" mass="93904">MDVIRKTNLSRYKSHSFITWLNTYCSSEIRDIFKLKDSSYVPGPLQYLGNSDGKITPPYILRCNTEDGFIEASANLLLYKITEKLNESHDSIALIGFSGGITPLKIFERLAELQDLTIDTSRLYIFIVDERYTKNASDSNCEMVRRTLISIWQIPESNVIFPDLNLPIDECIADYQLRLGKILQITTPYFVTLGLGNDGHIGGLFPEYIQNFTTQQLISDTQLVIKTETSQFTCNQRLTVTLPVLMSAKTKIFFIKGEKKYECWKEMIDTGLSIVRYPATYLFTKPGCICVFDSSGCKLQSVYSNYSDDDFLSVVIFGSNGDLSRRRLFPALFHLFYCGLLPSNFKIICATRSRISFDDYFFIISNDIFSSILTNIYMCNPAIRFDFPTSIDAFKQHCSIVKLVYDGTHVKKLQDKLEEFEKGYKAKRLFYLATPSSAYKSILDLINKVHPNSTNSNRVMLEKPFGTGLSSCIELTGMIKQMGNVKDNFIVDHYIGKAVLKFILSVRTSNNYKYLFSNEYVNNIHIELLEEACAGNRPYFENYGIIRDMLQNHAMILLSYITMSLNSVYDNSSTGNESFVEVNNVNDKFHFNHAFPFHQKRLELLKAVETISLDNVVVGQYVSDGYMPGFKDTLLDQKNSKCPTFSTIKLSINNPQWLGVPIVITAGKALRERIGRITMTFKSSDKLQANMLNIGKLIFMVHPKPMAYWVDFSNVNEQSASPVDNDYMDQDLEFFSQSINQIPLPGVAYEDLMKPIAGAYENVLLNALWGYRHLFPTIEEVIECWRIYDQVLTQLDVNGVSPYEYVRGSDGPKEKELIHGCLK</sequence>
<evidence type="ECO:0000259" key="9">
    <source>
        <dbReference type="Pfam" id="PF02781"/>
    </source>
</evidence>
<keyword evidence="6" id="KW-0119">Carbohydrate metabolism</keyword>
<organism evidence="10 11">
    <name type="scientific">Babesia microti (strain RI)</name>
    <dbReference type="NCBI Taxonomy" id="1133968"/>
    <lineage>
        <taxon>Eukaryota</taxon>
        <taxon>Sar</taxon>
        <taxon>Alveolata</taxon>
        <taxon>Apicomplexa</taxon>
        <taxon>Aconoidasida</taxon>
        <taxon>Piroplasmida</taxon>
        <taxon>Babesiidae</taxon>
        <taxon>Babesia</taxon>
    </lineage>
</organism>
<protein>
    <recommendedName>
        <fullName evidence="2">glucose-6-phosphate dehydrogenase (NADP(+))</fullName>
        <ecNumber evidence="2">1.1.1.49</ecNumber>
    </recommendedName>
</protein>
<dbReference type="PANTHER" id="PTHR23429">
    <property type="entry name" value="GLUCOSE-6-PHOSPHATE 1-DEHYDROGENASE G6PD"/>
    <property type="match status" value="1"/>
</dbReference>
<dbReference type="Gene3D" id="3.40.50.720">
    <property type="entry name" value="NAD(P)-binding Rossmann-like Domain"/>
    <property type="match status" value="1"/>
</dbReference>
<keyword evidence="5 10" id="KW-0560">Oxidoreductase</keyword>
<dbReference type="Pfam" id="PF01182">
    <property type="entry name" value="Glucosamine_iso"/>
    <property type="match status" value="1"/>
</dbReference>
<dbReference type="GO" id="GO:0009051">
    <property type="term" value="P:pentose-phosphate shunt, oxidative branch"/>
    <property type="evidence" value="ECO:0007669"/>
    <property type="project" value="TreeGrafter"/>
</dbReference>
<dbReference type="Proteomes" id="UP000002899">
    <property type="component" value="Chromosome I"/>
</dbReference>
<dbReference type="EC" id="1.1.1.49" evidence="2"/>
<proteinExistence type="predicted"/>
<evidence type="ECO:0000313" key="10">
    <source>
        <dbReference type="EMBL" id="SIO73288.1"/>
    </source>
</evidence>
<dbReference type="SUPFAM" id="SSF55347">
    <property type="entry name" value="Glyceraldehyde-3-phosphate dehydrogenase-like, C-terminal domain"/>
    <property type="match status" value="1"/>
</dbReference>
<gene>
    <name evidence="10" type="ORF">BMR1_01G01495</name>
</gene>
<dbReference type="GO" id="GO:0050661">
    <property type="term" value="F:NADP binding"/>
    <property type="evidence" value="ECO:0007669"/>
    <property type="project" value="InterPro"/>
</dbReference>
<reference evidence="10 11" key="1">
    <citation type="journal article" date="2012" name="Nucleic Acids Res.">
        <title>Sequencing of the smallest Apicomplexan genome from the human pathogen Babesia microti.</title>
        <authorList>
            <person name="Cornillot E."/>
            <person name="Hadj-Kaddour K."/>
            <person name="Dassouli A."/>
            <person name="Noel B."/>
            <person name="Ranwez V."/>
            <person name="Vacherie B."/>
            <person name="Augagneur Y."/>
            <person name="Bres V."/>
            <person name="Duclos A."/>
            <person name="Randazzo S."/>
            <person name="Carcy B."/>
            <person name="Debierre-Grockiego F."/>
            <person name="Delbecq S."/>
            <person name="Moubri-Menage K."/>
            <person name="Shams-Eldin H."/>
            <person name="Usmani-Brown S."/>
            <person name="Bringaud F."/>
            <person name="Wincker P."/>
            <person name="Vivares C.P."/>
            <person name="Schwarz R.T."/>
            <person name="Schetters T.P."/>
            <person name="Krause P.J."/>
            <person name="Gorenflot A."/>
            <person name="Berry V."/>
            <person name="Barbe V."/>
            <person name="Ben Mamoun C."/>
        </authorList>
    </citation>
    <scope>NUCLEOTIDE SEQUENCE [LARGE SCALE GENOMIC DNA]</scope>
    <source>
        <strain evidence="10 11">RI</strain>
    </source>
</reference>
<keyword evidence="3" id="KW-0313">Glucose metabolism</keyword>
<dbReference type="InterPro" id="IPR022675">
    <property type="entry name" value="G6P_DH_C"/>
</dbReference>
<dbReference type="Pfam" id="PF02781">
    <property type="entry name" value="G6PD_C"/>
    <property type="match status" value="1"/>
</dbReference>
<feature type="domain" description="Glucosamine/galactosamine-6-phosphate isomerase" evidence="8">
    <location>
        <begin position="66"/>
        <end position="282"/>
    </location>
</feature>
<dbReference type="PANTHER" id="PTHR23429:SF0">
    <property type="entry name" value="GLUCOSE-6-PHOSPHATE 1-DEHYDROGENASE"/>
    <property type="match status" value="1"/>
</dbReference>
<dbReference type="Gene3D" id="3.40.50.1360">
    <property type="match status" value="1"/>
</dbReference>
<dbReference type="InterPro" id="IPR022674">
    <property type="entry name" value="G6P_DH_NAD-bd"/>
</dbReference>
<evidence type="ECO:0000256" key="2">
    <source>
        <dbReference type="ARBA" id="ARBA00013019"/>
    </source>
</evidence>